<evidence type="ECO:0000313" key="2">
    <source>
        <dbReference type="Proteomes" id="UP000662747"/>
    </source>
</evidence>
<name>A0ABX7NST7_9BACT</name>
<accession>A0ABX7NST7</accession>
<dbReference type="EMBL" id="CP071090">
    <property type="protein sequence ID" value="QSQ21947.1"/>
    <property type="molecule type" value="Genomic_DNA"/>
</dbReference>
<sequence length="94" mass="10155">MPPNNNNNNNNNNNSNTSSDTYSVWLASATFTQGPAEGFSKGDFRFMLSINNAPQAQLSLSVEAQTTSPTSLIQQAQQELQTALSSWMGALNNN</sequence>
<organism evidence="1 2">
    <name type="scientific">Pyxidicoccus parkwayensis</name>
    <dbReference type="NCBI Taxonomy" id="2813578"/>
    <lineage>
        <taxon>Bacteria</taxon>
        <taxon>Pseudomonadati</taxon>
        <taxon>Myxococcota</taxon>
        <taxon>Myxococcia</taxon>
        <taxon>Myxococcales</taxon>
        <taxon>Cystobacterineae</taxon>
        <taxon>Myxococcaceae</taxon>
        <taxon>Pyxidicoccus</taxon>
    </lineage>
</organism>
<protein>
    <recommendedName>
        <fullName evidence="3">Lipoprotein</fullName>
    </recommendedName>
</protein>
<proteinExistence type="predicted"/>
<evidence type="ECO:0008006" key="3">
    <source>
        <dbReference type="Google" id="ProtNLM"/>
    </source>
</evidence>
<evidence type="ECO:0000313" key="1">
    <source>
        <dbReference type="EMBL" id="QSQ21947.1"/>
    </source>
</evidence>
<dbReference type="RefSeq" id="WP_206723524.1">
    <property type="nucleotide sequence ID" value="NZ_CP071090.1"/>
</dbReference>
<keyword evidence="2" id="KW-1185">Reference proteome</keyword>
<dbReference type="Proteomes" id="UP000662747">
    <property type="component" value="Chromosome"/>
</dbReference>
<gene>
    <name evidence="1" type="ORF">JY651_43535</name>
</gene>
<reference evidence="1 2" key="1">
    <citation type="submission" date="2021-02" db="EMBL/GenBank/DDBJ databases">
        <title>De Novo genome assembly of isolated myxobacteria.</title>
        <authorList>
            <person name="Stevens D.C."/>
        </authorList>
    </citation>
    <scope>NUCLEOTIDE SEQUENCE [LARGE SCALE GENOMIC DNA]</scope>
    <source>
        <strain evidence="2">SCPEA02</strain>
    </source>
</reference>